<dbReference type="EMBL" id="JAICCE010000001">
    <property type="protein sequence ID" value="KAG9282444.1"/>
    <property type="molecule type" value="Genomic_DNA"/>
</dbReference>
<gene>
    <name evidence="2" type="ORF">AMEX_G1107</name>
</gene>
<dbReference type="Gene3D" id="3.30.70.270">
    <property type="match status" value="1"/>
</dbReference>
<reference evidence="2 3" key="1">
    <citation type="submission" date="2021-07" db="EMBL/GenBank/DDBJ databases">
        <authorList>
            <person name="Imarazene B."/>
            <person name="Zahm M."/>
            <person name="Klopp C."/>
            <person name="Cabau C."/>
            <person name="Beille S."/>
            <person name="Jouanno E."/>
            <person name="Castinel A."/>
            <person name="Lluch J."/>
            <person name="Gil L."/>
            <person name="Kuchtly C."/>
            <person name="Lopez Roques C."/>
            <person name="Donnadieu C."/>
            <person name="Parrinello H."/>
            <person name="Journot L."/>
            <person name="Du K."/>
            <person name="Schartl M."/>
            <person name="Retaux S."/>
            <person name="Guiguen Y."/>
        </authorList>
    </citation>
    <scope>NUCLEOTIDE SEQUENCE [LARGE SCALE GENOMIC DNA]</scope>
    <source>
        <strain evidence="2">Pach_M1</strain>
        <tissue evidence="2">Testis</tissue>
    </source>
</reference>
<feature type="region of interest" description="Disordered" evidence="1">
    <location>
        <begin position="1"/>
        <end position="25"/>
    </location>
</feature>
<dbReference type="AlphaFoldDB" id="A0A8T2MGY8"/>
<name>A0A8T2MGY8_ASTMX</name>
<dbReference type="InterPro" id="IPR043128">
    <property type="entry name" value="Rev_trsase/Diguanyl_cyclase"/>
</dbReference>
<feature type="compositionally biased region" description="Polar residues" evidence="1">
    <location>
        <begin position="1"/>
        <end position="16"/>
    </location>
</feature>
<proteinExistence type="predicted"/>
<dbReference type="SUPFAM" id="SSF56672">
    <property type="entry name" value="DNA/RNA polymerases"/>
    <property type="match status" value="1"/>
</dbReference>
<dbReference type="Proteomes" id="UP000752171">
    <property type="component" value="Unassembled WGS sequence"/>
</dbReference>
<organism evidence="2 3">
    <name type="scientific">Astyanax mexicanus</name>
    <name type="common">Blind cave fish</name>
    <name type="synonym">Astyanax fasciatus mexicanus</name>
    <dbReference type="NCBI Taxonomy" id="7994"/>
    <lineage>
        <taxon>Eukaryota</taxon>
        <taxon>Metazoa</taxon>
        <taxon>Chordata</taxon>
        <taxon>Craniata</taxon>
        <taxon>Vertebrata</taxon>
        <taxon>Euteleostomi</taxon>
        <taxon>Actinopterygii</taxon>
        <taxon>Neopterygii</taxon>
        <taxon>Teleostei</taxon>
        <taxon>Ostariophysi</taxon>
        <taxon>Characiformes</taxon>
        <taxon>Characoidei</taxon>
        <taxon>Acestrorhamphidae</taxon>
        <taxon>Acestrorhamphinae</taxon>
        <taxon>Astyanax</taxon>
    </lineage>
</organism>
<accession>A0A8T2MGY8</accession>
<evidence type="ECO:0000256" key="1">
    <source>
        <dbReference type="SAM" id="MobiDB-lite"/>
    </source>
</evidence>
<comment type="caution">
    <text evidence="2">The sequence shown here is derived from an EMBL/GenBank/DDBJ whole genome shotgun (WGS) entry which is preliminary data.</text>
</comment>
<sequence>MSISTTDPVRQLIQKQSDTRANHEHDCDLTDFEVSIEGNSPPPQKQYKIKPEAEASEHGTVKELETRSIVRKCGPVTNSPRLPVPKGLSQATPNVANPATILIQLPDALSSGLDIKNGFLSLYPKDQGKLASPINQTQFTWQRKCQEQHISPEAFHKDASEILNQPSQEIRNLRLQKNPKHDINYAELLSSFTMYISTKCTVCIGFFVVVKNQVIKWDHIVGHMTLENTETLFTSCICCHETTSYILCTCNILKTFSQNNSRLISIQSLHGNELFHLQWSDLSGKSQLLPRDHLDVSPWWNDTFYEENTCALTETMDLVQTNLAKKTAEILPSSSTHSAQYTYTGWDWVFRGCVFASMVTFTVTLIQCCYVRCALRSLCKATHFVPSPCSCQLHKDCRSRPGMGYGLNWN</sequence>
<evidence type="ECO:0000313" key="3">
    <source>
        <dbReference type="Proteomes" id="UP000752171"/>
    </source>
</evidence>
<dbReference type="Gene3D" id="3.10.10.10">
    <property type="entry name" value="HIV Type 1 Reverse Transcriptase, subunit A, domain 1"/>
    <property type="match status" value="1"/>
</dbReference>
<protein>
    <submittedName>
        <fullName evidence="2">Uncharacterized protein</fullName>
    </submittedName>
</protein>
<evidence type="ECO:0000313" key="2">
    <source>
        <dbReference type="EMBL" id="KAG9282444.1"/>
    </source>
</evidence>
<dbReference type="InterPro" id="IPR043502">
    <property type="entry name" value="DNA/RNA_pol_sf"/>
</dbReference>